<dbReference type="InterPro" id="IPR026050">
    <property type="entry name" value="C1GALT1/C1GALT1_chp1"/>
</dbReference>
<reference evidence="15" key="1">
    <citation type="submission" date="2024-02" db="UniProtKB">
        <authorList>
            <consortium name="WormBaseParasite"/>
        </authorList>
    </citation>
    <scope>IDENTIFICATION</scope>
</reference>
<comment type="subcellular location">
    <subcellularLocation>
        <location evidence="1">Membrane</location>
        <topology evidence="1">Single-pass type II membrane protein</topology>
    </subcellularLocation>
</comment>
<keyword evidence="7 12" id="KW-0812">Transmembrane</keyword>
<comment type="pathway">
    <text evidence="2">Protein modification; protein glycosylation.</text>
</comment>
<dbReference type="AlphaFoldDB" id="A0AAF3EJA0"/>
<keyword evidence="10 12" id="KW-1133">Transmembrane helix</keyword>
<feature type="transmembrane region" description="Helical" evidence="12">
    <location>
        <begin position="49"/>
        <end position="70"/>
    </location>
</feature>
<dbReference type="Gene3D" id="3.90.550.50">
    <property type="match status" value="1"/>
</dbReference>
<evidence type="ECO:0000256" key="3">
    <source>
        <dbReference type="ARBA" id="ARBA00006462"/>
    </source>
</evidence>
<dbReference type="GO" id="GO:0016020">
    <property type="term" value="C:membrane"/>
    <property type="evidence" value="ECO:0007669"/>
    <property type="project" value="UniProtKB-SubCell"/>
</dbReference>
<keyword evidence="5" id="KW-0328">Glycosyltransferase</keyword>
<comment type="similarity">
    <text evidence="3">Belongs to the glycosyltransferase 31 family. Beta3-Gal-T subfamily.</text>
</comment>
<evidence type="ECO:0000256" key="8">
    <source>
        <dbReference type="ARBA" id="ARBA00022741"/>
    </source>
</evidence>
<evidence type="ECO:0000256" key="7">
    <source>
        <dbReference type="ARBA" id="ARBA00022692"/>
    </source>
</evidence>
<dbReference type="GO" id="GO:0016263">
    <property type="term" value="F:glycoprotein-N-acetylgalactosamine 3-beta-galactosyltransferase activity"/>
    <property type="evidence" value="ECO:0007669"/>
    <property type="project" value="UniProtKB-EC"/>
</dbReference>
<dbReference type="EC" id="2.4.1.122" evidence="4"/>
<dbReference type="WBParaSite" id="MBELARI_LOCUS13859">
    <property type="protein sequence ID" value="MBELARI_LOCUS13859"/>
    <property type="gene ID" value="MBELARI_LOCUS13859"/>
</dbReference>
<evidence type="ECO:0000256" key="5">
    <source>
        <dbReference type="ARBA" id="ARBA00022676"/>
    </source>
</evidence>
<evidence type="ECO:0000256" key="1">
    <source>
        <dbReference type="ARBA" id="ARBA00004606"/>
    </source>
</evidence>
<evidence type="ECO:0000313" key="15">
    <source>
        <dbReference type="WBParaSite" id="MBELARI_LOCUS13859"/>
    </source>
</evidence>
<keyword evidence="14" id="KW-1185">Reference proteome</keyword>
<evidence type="ECO:0000256" key="12">
    <source>
        <dbReference type="SAM" id="Phobius"/>
    </source>
</evidence>
<evidence type="ECO:0000256" key="6">
    <source>
        <dbReference type="ARBA" id="ARBA00022679"/>
    </source>
</evidence>
<accession>A0AAF3EJA0</accession>
<keyword evidence="9" id="KW-0735">Signal-anchor</keyword>
<keyword evidence="8" id="KW-0547">Nucleotide-binding</keyword>
<dbReference type="InterPro" id="IPR003378">
    <property type="entry name" value="Fringe-like_glycosylTrfase"/>
</dbReference>
<organism evidence="14 15">
    <name type="scientific">Mesorhabditis belari</name>
    <dbReference type="NCBI Taxonomy" id="2138241"/>
    <lineage>
        <taxon>Eukaryota</taxon>
        <taxon>Metazoa</taxon>
        <taxon>Ecdysozoa</taxon>
        <taxon>Nematoda</taxon>
        <taxon>Chromadorea</taxon>
        <taxon>Rhabditida</taxon>
        <taxon>Rhabditina</taxon>
        <taxon>Rhabditomorpha</taxon>
        <taxon>Rhabditoidea</taxon>
        <taxon>Rhabditidae</taxon>
        <taxon>Mesorhabditinae</taxon>
        <taxon>Mesorhabditis</taxon>
    </lineage>
</organism>
<proteinExistence type="inferred from homology"/>
<dbReference type="PANTHER" id="PTHR23033:SF12">
    <property type="entry name" value="GLYCOPROTEIN-N-ACETYLGALACTOSAMINE 3-BETA-GALACTOSYLTRANSFERASE 1-RELATED"/>
    <property type="match status" value="1"/>
</dbReference>
<evidence type="ECO:0000259" key="13">
    <source>
        <dbReference type="Pfam" id="PF02434"/>
    </source>
</evidence>
<dbReference type="Pfam" id="PF02434">
    <property type="entry name" value="Fringe"/>
    <property type="match status" value="1"/>
</dbReference>
<evidence type="ECO:0000256" key="2">
    <source>
        <dbReference type="ARBA" id="ARBA00004922"/>
    </source>
</evidence>
<dbReference type="Proteomes" id="UP000887575">
    <property type="component" value="Unassembled WGS sequence"/>
</dbReference>
<protein>
    <recommendedName>
        <fullName evidence="4">N-acetylgalactosaminide beta-1,3-galactosyltransferase</fullName>
        <ecNumber evidence="4">2.4.1.122</ecNumber>
    </recommendedName>
</protein>
<evidence type="ECO:0000256" key="9">
    <source>
        <dbReference type="ARBA" id="ARBA00022968"/>
    </source>
</evidence>
<feature type="domain" description="Fringe-like glycosyltransferase" evidence="13">
    <location>
        <begin position="133"/>
        <end position="308"/>
    </location>
</feature>
<dbReference type="GO" id="GO:0000166">
    <property type="term" value="F:nucleotide binding"/>
    <property type="evidence" value="ECO:0007669"/>
    <property type="project" value="UniProtKB-KW"/>
</dbReference>
<keyword evidence="6" id="KW-0808">Transferase</keyword>
<sequence>MSTRLVGNYIEDNRKEALKTLAQDFWVKSRDRCLLLWANRHDRQKSLRFFSFVVAVCLTLFALISIVNYGSDDGDRMTSFDEISITMTTRITQKTSMDAKGALSPREWNRSDAIDSLVENSESTKNQPLKGSLFCFVLTSDKHHARVPGVNETWLPRCDHGRFFTNSHIIFDQKRQDSIPYSTVFAGIEDRYENLFFKTIYALHYIYSHISKDFDWYFKADDDTYVVVENLRDFLSTVDPNQPFYAGFRMKPELEKGYNSGGAGYVLSRETLRRFETFLYRNQTLCPDDEFEDLGLGRCLANLGIFPVDSRNEKFQQRFNGYHYNDIFGGWITNKWIYDPQITGMHSIGSDLISLHHVSPNEMRIFDRLLYTVRPSTRFLNFGRKMPDPTILIPKYIHKETNQQTKVQI</sequence>
<evidence type="ECO:0000256" key="10">
    <source>
        <dbReference type="ARBA" id="ARBA00022989"/>
    </source>
</evidence>
<keyword evidence="11 12" id="KW-0472">Membrane</keyword>
<name>A0AAF3EJA0_9BILA</name>
<evidence type="ECO:0000313" key="14">
    <source>
        <dbReference type="Proteomes" id="UP000887575"/>
    </source>
</evidence>
<evidence type="ECO:0000256" key="11">
    <source>
        <dbReference type="ARBA" id="ARBA00023136"/>
    </source>
</evidence>
<evidence type="ECO:0000256" key="4">
    <source>
        <dbReference type="ARBA" id="ARBA00012557"/>
    </source>
</evidence>
<dbReference type="PANTHER" id="PTHR23033">
    <property type="entry name" value="BETA1,3-GALACTOSYLTRANSFERASE"/>
    <property type="match status" value="1"/>
</dbReference>